<comment type="caution">
    <text evidence="3">The sequence shown here is derived from an EMBL/GenBank/DDBJ whole genome shotgun (WGS) entry which is preliminary data.</text>
</comment>
<feature type="non-terminal residue" evidence="3">
    <location>
        <position position="84"/>
    </location>
</feature>
<evidence type="ECO:0000313" key="4">
    <source>
        <dbReference type="Proteomes" id="UP001432027"/>
    </source>
</evidence>
<sequence length="84" mass="9620">FFLFQLIFVLSSSILIFIIFICSTTKEKQPPTNNLTSKKVSSTERHDEEVTIGKLRQHEDECDLSQSMVKEIGKAVEEDVSEKK</sequence>
<keyword evidence="2" id="KW-1133">Transmembrane helix</keyword>
<keyword evidence="2" id="KW-0472">Membrane</keyword>
<feature type="region of interest" description="Disordered" evidence="1">
    <location>
        <begin position="27"/>
        <end position="50"/>
    </location>
</feature>
<proteinExistence type="predicted"/>
<gene>
    <name evidence="3" type="ORF">PENTCL1PPCAC_22899</name>
</gene>
<feature type="compositionally biased region" description="Polar residues" evidence="1">
    <location>
        <begin position="30"/>
        <end position="40"/>
    </location>
</feature>
<name>A0AAV5U1P5_9BILA</name>
<reference evidence="3" key="1">
    <citation type="submission" date="2023-10" db="EMBL/GenBank/DDBJ databases">
        <title>Genome assembly of Pristionchus species.</title>
        <authorList>
            <person name="Yoshida K."/>
            <person name="Sommer R.J."/>
        </authorList>
    </citation>
    <scope>NUCLEOTIDE SEQUENCE</scope>
    <source>
        <strain evidence="3">RS0144</strain>
    </source>
</reference>
<dbReference type="AlphaFoldDB" id="A0AAV5U1P5"/>
<dbReference type="EMBL" id="BTSX01000005">
    <property type="protein sequence ID" value="GMT00725.1"/>
    <property type="molecule type" value="Genomic_DNA"/>
</dbReference>
<feature type="transmembrane region" description="Helical" evidence="2">
    <location>
        <begin position="6"/>
        <end position="25"/>
    </location>
</feature>
<evidence type="ECO:0000256" key="2">
    <source>
        <dbReference type="SAM" id="Phobius"/>
    </source>
</evidence>
<evidence type="ECO:0000256" key="1">
    <source>
        <dbReference type="SAM" id="MobiDB-lite"/>
    </source>
</evidence>
<feature type="non-terminal residue" evidence="3">
    <location>
        <position position="1"/>
    </location>
</feature>
<protein>
    <submittedName>
        <fullName evidence="3">Uncharacterized protein</fullName>
    </submittedName>
</protein>
<feature type="compositionally biased region" description="Basic and acidic residues" evidence="1">
    <location>
        <begin position="41"/>
        <end position="50"/>
    </location>
</feature>
<evidence type="ECO:0000313" key="3">
    <source>
        <dbReference type="EMBL" id="GMT00725.1"/>
    </source>
</evidence>
<accession>A0AAV5U1P5</accession>
<dbReference type="Proteomes" id="UP001432027">
    <property type="component" value="Unassembled WGS sequence"/>
</dbReference>
<keyword evidence="4" id="KW-1185">Reference proteome</keyword>
<organism evidence="3 4">
    <name type="scientific">Pristionchus entomophagus</name>
    <dbReference type="NCBI Taxonomy" id="358040"/>
    <lineage>
        <taxon>Eukaryota</taxon>
        <taxon>Metazoa</taxon>
        <taxon>Ecdysozoa</taxon>
        <taxon>Nematoda</taxon>
        <taxon>Chromadorea</taxon>
        <taxon>Rhabditida</taxon>
        <taxon>Rhabditina</taxon>
        <taxon>Diplogasteromorpha</taxon>
        <taxon>Diplogasteroidea</taxon>
        <taxon>Neodiplogasteridae</taxon>
        <taxon>Pristionchus</taxon>
    </lineage>
</organism>
<keyword evidence="2" id="KW-0812">Transmembrane</keyword>